<keyword evidence="4" id="KW-1185">Reference proteome</keyword>
<dbReference type="InterPro" id="IPR029058">
    <property type="entry name" value="AB_hydrolase_fold"/>
</dbReference>
<proteinExistence type="predicted"/>
<feature type="signal peptide" evidence="1">
    <location>
        <begin position="1"/>
        <end position="27"/>
    </location>
</feature>
<dbReference type="PANTHER" id="PTHR11559">
    <property type="entry name" value="CARBOXYLESTERASE"/>
    <property type="match status" value="1"/>
</dbReference>
<dbReference type="InterPro" id="IPR050309">
    <property type="entry name" value="Type-B_Carboxylest/Lipase"/>
</dbReference>
<accession>A0A2T2ZTY8</accession>
<dbReference type="STRING" id="2025994.A0A2T2ZTY8"/>
<dbReference type="EMBL" id="KZ678697">
    <property type="protein sequence ID" value="PSR76641.1"/>
    <property type="molecule type" value="Genomic_DNA"/>
</dbReference>
<dbReference type="Pfam" id="PF00135">
    <property type="entry name" value="COesterase"/>
    <property type="match status" value="1"/>
</dbReference>
<dbReference type="SUPFAM" id="SSF53474">
    <property type="entry name" value="alpha/beta-Hydrolases"/>
    <property type="match status" value="1"/>
</dbReference>
<reference evidence="3 4" key="1">
    <citation type="journal article" date="2018" name="Mycol. Prog.">
        <title>Coniella lustricola, a new species from submerged detritus.</title>
        <authorList>
            <person name="Raudabaugh D.B."/>
            <person name="Iturriaga T."/>
            <person name="Carver A."/>
            <person name="Mondo S."/>
            <person name="Pangilinan J."/>
            <person name="Lipzen A."/>
            <person name="He G."/>
            <person name="Amirebrahimi M."/>
            <person name="Grigoriev I.V."/>
            <person name="Miller A.N."/>
        </authorList>
    </citation>
    <scope>NUCLEOTIDE SEQUENCE [LARGE SCALE GENOMIC DNA]</scope>
    <source>
        <strain evidence="3 4">B22-T-1</strain>
    </source>
</reference>
<keyword evidence="1" id="KW-0732">Signal</keyword>
<feature type="domain" description="Carboxylesterase type B" evidence="2">
    <location>
        <begin position="32"/>
        <end position="549"/>
    </location>
</feature>
<dbReference type="AlphaFoldDB" id="A0A2T2ZTY8"/>
<dbReference type="InterPro" id="IPR002018">
    <property type="entry name" value="CarbesteraseB"/>
</dbReference>
<dbReference type="InParanoid" id="A0A2T2ZTY8"/>
<protein>
    <submittedName>
        <fullName evidence="3">Prolyl oligopeptidase-like protein</fullName>
    </submittedName>
</protein>
<dbReference type="OrthoDB" id="408631at2759"/>
<sequence length="562" mass="61953">MPFTSNARRSLGLALGAGAALVAPVQAQLWDQVVQTTLGPVQGYKYFSNTSVLETYFNTTETTVAAFLGIPFAADTGYQNRWKAPQPREPWNETYVATAWGAACPSNMVQSYSEDCLNLNVWTSAANASAKLPVIVWNQGSDETSNNAWWYGGGMAQQHDVIVVTFNRRDDAFGYLAHPELNAESLAENGHNSSGNYGVLDHRAALQWVQANIARFGGDPDRVTIQGQSFGSSQVYHAINSVLFQGLFHAAISESGIHTPYNPWVAGLATSYVNMSMAIEHGVNYTAYHNATSIAELRALPVESLLEGSQDRIPTDELWWVTAIWCGYPLIFKPVLDGYVLPEKYIEQALAGPANDVPLMTGGTKDENGASPTNDFTVAEVTEWETLRMGNLSADYLAYYAVGNTSALASESFNAGTTDAGTVSQWLYAQDWVLRSNATSPIYTYYWDHAPPGQSSGAFHQSEIMYVLNALYANTDTYPFVDYDYYVQSMVSAYWANFAKTGNPNNGGSYQNGTVELPYWAPNDGTTRQIFRLGDAFENRTLTLLDEQTDLWIDYYAQQIPF</sequence>
<dbReference type="Gene3D" id="3.40.50.1820">
    <property type="entry name" value="alpha/beta hydrolase"/>
    <property type="match status" value="1"/>
</dbReference>
<gene>
    <name evidence="3" type="ORF">BD289DRAFT_378517</name>
</gene>
<evidence type="ECO:0000313" key="3">
    <source>
        <dbReference type="EMBL" id="PSR76641.1"/>
    </source>
</evidence>
<organism evidence="3 4">
    <name type="scientific">Coniella lustricola</name>
    <dbReference type="NCBI Taxonomy" id="2025994"/>
    <lineage>
        <taxon>Eukaryota</taxon>
        <taxon>Fungi</taxon>
        <taxon>Dikarya</taxon>
        <taxon>Ascomycota</taxon>
        <taxon>Pezizomycotina</taxon>
        <taxon>Sordariomycetes</taxon>
        <taxon>Sordariomycetidae</taxon>
        <taxon>Diaporthales</taxon>
        <taxon>Schizoparmaceae</taxon>
        <taxon>Coniella</taxon>
    </lineage>
</organism>
<dbReference type="Proteomes" id="UP000241462">
    <property type="component" value="Unassembled WGS sequence"/>
</dbReference>
<evidence type="ECO:0000256" key="1">
    <source>
        <dbReference type="SAM" id="SignalP"/>
    </source>
</evidence>
<name>A0A2T2ZTY8_9PEZI</name>
<evidence type="ECO:0000259" key="2">
    <source>
        <dbReference type="Pfam" id="PF00135"/>
    </source>
</evidence>
<feature type="chain" id="PRO_5015561669" evidence="1">
    <location>
        <begin position="28"/>
        <end position="562"/>
    </location>
</feature>
<evidence type="ECO:0000313" key="4">
    <source>
        <dbReference type="Proteomes" id="UP000241462"/>
    </source>
</evidence>